<keyword evidence="2" id="KW-1185">Reference proteome</keyword>
<name>A0A0C3QH92_9AGAM</name>
<evidence type="ECO:0000313" key="2">
    <source>
        <dbReference type="Proteomes" id="UP000054248"/>
    </source>
</evidence>
<dbReference type="HOGENOM" id="CLU_2943542_0_0_1"/>
<dbReference type="Proteomes" id="UP000054248">
    <property type="component" value="Unassembled WGS sequence"/>
</dbReference>
<dbReference type="EMBL" id="KN822965">
    <property type="protein sequence ID" value="KIO31185.1"/>
    <property type="molecule type" value="Genomic_DNA"/>
</dbReference>
<dbReference type="AlphaFoldDB" id="A0A0C3QH92"/>
<protein>
    <submittedName>
        <fullName evidence="1">Uncharacterized protein</fullName>
    </submittedName>
</protein>
<sequence>MSYPLQRTTTPSSSFNWTIIQKPNTSQQATVRMNATESHMMANLSSAHQRSNPENCCNTS</sequence>
<gene>
    <name evidence="1" type="ORF">M407DRAFT_241889</name>
</gene>
<accession>A0A0C3QH92</accession>
<organism evidence="1 2">
    <name type="scientific">Tulasnella calospora MUT 4182</name>
    <dbReference type="NCBI Taxonomy" id="1051891"/>
    <lineage>
        <taxon>Eukaryota</taxon>
        <taxon>Fungi</taxon>
        <taxon>Dikarya</taxon>
        <taxon>Basidiomycota</taxon>
        <taxon>Agaricomycotina</taxon>
        <taxon>Agaricomycetes</taxon>
        <taxon>Cantharellales</taxon>
        <taxon>Tulasnellaceae</taxon>
        <taxon>Tulasnella</taxon>
    </lineage>
</organism>
<proteinExistence type="predicted"/>
<reference evidence="1 2" key="1">
    <citation type="submission" date="2014-04" db="EMBL/GenBank/DDBJ databases">
        <authorList>
            <consortium name="DOE Joint Genome Institute"/>
            <person name="Kuo A."/>
            <person name="Girlanda M."/>
            <person name="Perotto S."/>
            <person name="Kohler A."/>
            <person name="Nagy L.G."/>
            <person name="Floudas D."/>
            <person name="Copeland A."/>
            <person name="Barry K.W."/>
            <person name="Cichocki N."/>
            <person name="Veneault-Fourrey C."/>
            <person name="LaButti K."/>
            <person name="Lindquist E.A."/>
            <person name="Lipzen A."/>
            <person name="Lundell T."/>
            <person name="Morin E."/>
            <person name="Murat C."/>
            <person name="Sun H."/>
            <person name="Tunlid A."/>
            <person name="Henrissat B."/>
            <person name="Grigoriev I.V."/>
            <person name="Hibbett D.S."/>
            <person name="Martin F."/>
            <person name="Nordberg H.P."/>
            <person name="Cantor M.N."/>
            <person name="Hua S.X."/>
        </authorList>
    </citation>
    <scope>NUCLEOTIDE SEQUENCE [LARGE SCALE GENOMIC DNA]</scope>
    <source>
        <strain evidence="1 2">MUT 4182</strain>
    </source>
</reference>
<reference evidence="2" key="2">
    <citation type="submission" date="2015-01" db="EMBL/GenBank/DDBJ databases">
        <title>Evolutionary Origins and Diversification of the Mycorrhizal Mutualists.</title>
        <authorList>
            <consortium name="DOE Joint Genome Institute"/>
            <consortium name="Mycorrhizal Genomics Consortium"/>
            <person name="Kohler A."/>
            <person name="Kuo A."/>
            <person name="Nagy L.G."/>
            <person name="Floudas D."/>
            <person name="Copeland A."/>
            <person name="Barry K.W."/>
            <person name="Cichocki N."/>
            <person name="Veneault-Fourrey C."/>
            <person name="LaButti K."/>
            <person name="Lindquist E.A."/>
            <person name="Lipzen A."/>
            <person name="Lundell T."/>
            <person name="Morin E."/>
            <person name="Murat C."/>
            <person name="Riley R."/>
            <person name="Ohm R."/>
            <person name="Sun H."/>
            <person name="Tunlid A."/>
            <person name="Henrissat B."/>
            <person name="Grigoriev I.V."/>
            <person name="Hibbett D.S."/>
            <person name="Martin F."/>
        </authorList>
    </citation>
    <scope>NUCLEOTIDE SEQUENCE [LARGE SCALE GENOMIC DNA]</scope>
    <source>
        <strain evidence="2">MUT 4182</strain>
    </source>
</reference>
<evidence type="ECO:0000313" key="1">
    <source>
        <dbReference type="EMBL" id="KIO31185.1"/>
    </source>
</evidence>